<dbReference type="Pfam" id="PF20459">
    <property type="entry name" value="DUF6712"/>
    <property type="match status" value="2"/>
</dbReference>
<feature type="coiled-coil region" evidence="1">
    <location>
        <begin position="303"/>
        <end position="330"/>
    </location>
</feature>
<evidence type="ECO:0000313" key="2">
    <source>
        <dbReference type="EMBL" id="SFC93085.1"/>
    </source>
</evidence>
<evidence type="ECO:0000256" key="1">
    <source>
        <dbReference type="SAM" id="Coils"/>
    </source>
</evidence>
<dbReference type="EMBL" id="FOLE01000013">
    <property type="protein sequence ID" value="SFC93085.1"/>
    <property type="molecule type" value="Genomic_DNA"/>
</dbReference>
<name>A0A1I1N6M1_9BACT</name>
<reference evidence="2 3" key="1">
    <citation type="submission" date="2016-10" db="EMBL/GenBank/DDBJ databases">
        <authorList>
            <person name="de Groot N.N."/>
        </authorList>
    </citation>
    <scope>NUCLEOTIDE SEQUENCE [LARGE SCALE GENOMIC DNA]</scope>
    <source>
        <strain evidence="2 3">DSM 6793</strain>
    </source>
</reference>
<keyword evidence="1" id="KW-0175">Coiled coil</keyword>
<evidence type="ECO:0000313" key="3">
    <source>
        <dbReference type="Proteomes" id="UP000199514"/>
    </source>
</evidence>
<dbReference type="RefSeq" id="WP_143084012.1">
    <property type="nucleotide sequence ID" value="NZ_FOLE01000013.1"/>
</dbReference>
<dbReference type="Proteomes" id="UP000199514">
    <property type="component" value="Unassembled WGS sequence"/>
</dbReference>
<dbReference type="InterPro" id="IPR046558">
    <property type="entry name" value="DUF6712"/>
</dbReference>
<dbReference type="OrthoDB" id="947321at2"/>
<keyword evidence="3" id="KW-1185">Reference proteome</keyword>
<sequence length="363" mass="41211">MMETLFVEKNDFQQYLPVNASLELKLIQSHLWQAQQLHLLPILGNKLLNLLLLANDEVAYQAAFEAIIAQNTAITDENNSNPEATPIPLIPLIPTHAQMLLLMPYAKLPLAHLGFERYIPIAQLDISSSGIRLNVSEGKKTAFGWQINDLEKSCRASGFLGLETSLQFLYENKEVYNWHQSEAYLQARQCFVSSAAELQTFFALNIVYPRLTYLKIAGIMLRTEQRIKQVTCIPLFAEIKQQHLQGNISPENAALLEYIKPAIALLAMSRALLESSVTLDDTGISLFNNNNSQTVKVQQPAELERLDSVKKELEQEGESYLTQLDNFLQKNAETYPLYKDSPCFADRQTLRFEQDPTKHVHLF</sequence>
<gene>
    <name evidence="2" type="ORF">SAMN05421780_1135</name>
</gene>
<accession>A0A1I1N6M1</accession>
<protein>
    <submittedName>
        <fullName evidence="2">Uncharacterized protein</fullName>
    </submittedName>
</protein>
<dbReference type="AlphaFoldDB" id="A0A1I1N6M1"/>
<proteinExistence type="predicted"/>
<organism evidence="2 3">
    <name type="scientific">Flexibacter flexilis DSM 6793</name>
    <dbReference type="NCBI Taxonomy" id="927664"/>
    <lineage>
        <taxon>Bacteria</taxon>
        <taxon>Pseudomonadati</taxon>
        <taxon>Bacteroidota</taxon>
        <taxon>Cytophagia</taxon>
        <taxon>Cytophagales</taxon>
        <taxon>Flexibacteraceae</taxon>
        <taxon>Flexibacter</taxon>
    </lineage>
</organism>
<dbReference type="STRING" id="927664.SAMN05421780_1135"/>